<dbReference type="InParanoid" id="B4D651"/>
<comment type="caution">
    <text evidence="2">The sequence shown here is derived from an EMBL/GenBank/DDBJ whole genome shotgun (WGS) entry which is preliminary data.</text>
</comment>
<dbReference type="SUPFAM" id="SSF53335">
    <property type="entry name" value="S-adenosyl-L-methionine-dependent methyltransferases"/>
    <property type="match status" value="1"/>
</dbReference>
<evidence type="ECO:0000313" key="3">
    <source>
        <dbReference type="Proteomes" id="UP000005824"/>
    </source>
</evidence>
<dbReference type="GO" id="GO:0008171">
    <property type="term" value="F:O-methyltransferase activity"/>
    <property type="evidence" value="ECO:0007669"/>
    <property type="project" value="TreeGrafter"/>
</dbReference>
<feature type="domain" description="Methyltransferase FkbM" evidence="1">
    <location>
        <begin position="35"/>
        <end position="203"/>
    </location>
</feature>
<dbReference type="Gene3D" id="3.40.50.150">
    <property type="entry name" value="Vaccinia Virus protein VP39"/>
    <property type="match status" value="1"/>
</dbReference>
<keyword evidence="3" id="KW-1185">Reference proteome</keyword>
<gene>
    <name evidence="2" type="ORF">CfE428DRAFT_4390</name>
</gene>
<protein>
    <submittedName>
        <fullName evidence="2">Methyltransferase FkbM family</fullName>
    </submittedName>
</protein>
<evidence type="ECO:0000259" key="1">
    <source>
        <dbReference type="Pfam" id="PF05050"/>
    </source>
</evidence>
<accession>B4D651</accession>
<organism evidence="2 3">
    <name type="scientific">Chthoniobacter flavus Ellin428</name>
    <dbReference type="NCBI Taxonomy" id="497964"/>
    <lineage>
        <taxon>Bacteria</taxon>
        <taxon>Pseudomonadati</taxon>
        <taxon>Verrucomicrobiota</taxon>
        <taxon>Spartobacteria</taxon>
        <taxon>Chthoniobacterales</taxon>
        <taxon>Chthoniobacteraceae</taxon>
        <taxon>Chthoniobacter</taxon>
    </lineage>
</organism>
<keyword evidence="2" id="KW-0808">Transferase</keyword>
<dbReference type="AlphaFoldDB" id="B4D651"/>
<dbReference type="STRING" id="497964.CfE428DRAFT_4390"/>
<evidence type="ECO:0000313" key="2">
    <source>
        <dbReference type="EMBL" id="EDY17960.1"/>
    </source>
</evidence>
<dbReference type="EMBL" id="ABVL01000015">
    <property type="protein sequence ID" value="EDY17960.1"/>
    <property type="molecule type" value="Genomic_DNA"/>
</dbReference>
<keyword evidence="2" id="KW-0489">Methyltransferase</keyword>
<dbReference type="InterPro" id="IPR053188">
    <property type="entry name" value="FkbM_Methyltransferase"/>
</dbReference>
<reference evidence="2 3" key="1">
    <citation type="journal article" date="2011" name="J. Bacteriol.">
        <title>Genome sequence of Chthoniobacter flavus Ellin428, an aerobic heterotrophic soil bacterium.</title>
        <authorList>
            <person name="Kant R."/>
            <person name="van Passel M.W."/>
            <person name="Palva A."/>
            <person name="Lucas S."/>
            <person name="Lapidus A."/>
            <person name="Glavina Del Rio T."/>
            <person name="Dalin E."/>
            <person name="Tice H."/>
            <person name="Bruce D."/>
            <person name="Goodwin L."/>
            <person name="Pitluck S."/>
            <person name="Larimer F.W."/>
            <person name="Land M.L."/>
            <person name="Hauser L."/>
            <person name="Sangwan P."/>
            <person name="de Vos W.M."/>
            <person name="Janssen P.H."/>
            <person name="Smidt H."/>
        </authorList>
    </citation>
    <scope>NUCLEOTIDE SEQUENCE [LARGE SCALE GENOMIC DNA]</scope>
    <source>
        <strain evidence="2 3">Ellin428</strain>
    </source>
</reference>
<dbReference type="InterPro" id="IPR029063">
    <property type="entry name" value="SAM-dependent_MTases_sf"/>
</dbReference>
<dbReference type="PANTHER" id="PTHR36973:SF4">
    <property type="entry name" value="NODULATION PROTEIN"/>
    <property type="match status" value="1"/>
</dbReference>
<dbReference type="InterPro" id="IPR006342">
    <property type="entry name" value="FkbM_mtfrase"/>
</dbReference>
<dbReference type="Proteomes" id="UP000005824">
    <property type="component" value="Unassembled WGS sequence"/>
</dbReference>
<dbReference type="Pfam" id="PF05050">
    <property type="entry name" value="Methyltransf_21"/>
    <property type="match status" value="1"/>
</dbReference>
<dbReference type="NCBIfam" id="TIGR01444">
    <property type="entry name" value="fkbM_fam"/>
    <property type="match status" value="1"/>
</dbReference>
<name>B4D651_9BACT</name>
<sequence>METVLDLASRNHLKARIQAVLALSEQLTAPLIYADVGALWGVDSPLLKMLRDQQRMKIIGFEIDPAECERLKAISPNDTYLAFGVGDVDAMRPFYVTAFAANSSFLEPDLDALAGLPHRDIFRVVSTGTAPMRRFDTLIATGTVPVPTFLKIDAQGFEYNVLRGFGAELQNVLGIRLETQLRSLYKGQALFHDIYELLKSNGFMLRDVRITYPFEYEVVELEVFFSRDPRHVAGGNSSRPLRIWELIHDIPSGRTIGLENGRVNWLTLPI</sequence>
<dbReference type="GO" id="GO:0032259">
    <property type="term" value="P:methylation"/>
    <property type="evidence" value="ECO:0007669"/>
    <property type="project" value="UniProtKB-KW"/>
</dbReference>
<dbReference type="RefSeq" id="WP_006981714.1">
    <property type="nucleotide sequence ID" value="NZ_ABVL01000015.1"/>
</dbReference>
<dbReference type="PANTHER" id="PTHR36973">
    <property type="entry name" value="SLL1456 PROTEIN-RELATED"/>
    <property type="match status" value="1"/>
</dbReference>
<dbReference type="eggNOG" id="COG4123">
    <property type="taxonomic scope" value="Bacteria"/>
</dbReference>
<proteinExistence type="predicted"/>